<sequence length="55" mass="6386">MSAGNTKSIFSRVRKCFSKSHFKFHDISKERKQKKSTPLRTGGTQRDYIKRLAVV</sequence>
<protein>
    <submittedName>
        <fullName evidence="1">Uncharacterized protein</fullName>
    </submittedName>
</protein>
<dbReference type="Proteomes" id="UP000076858">
    <property type="component" value="Unassembled WGS sequence"/>
</dbReference>
<name>A0A162QMN0_9CRUS</name>
<proteinExistence type="predicted"/>
<gene>
    <name evidence="1" type="ORF">APZ42_013613</name>
</gene>
<comment type="caution">
    <text evidence="1">The sequence shown here is derived from an EMBL/GenBank/DDBJ whole genome shotgun (WGS) entry which is preliminary data.</text>
</comment>
<evidence type="ECO:0000313" key="2">
    <source>
        <dbReference type="Proteomes" id="UP000076858"/>
    </source>
</evidence>
<accession>A0A162QMN0</accession>
<reference evidence="1 2" key="1">
    <citation type="submission" date="2016-03" db="EMBL/GenBank/DDBJ databases">
        <title>EvidentialGene: Evidence-directed Construction of Genes on Genomes.</title>
        <authorList>
            <person name="Gilbert D.G."/>
            <person name="Choi J.-H."/>
            <person name="Mockaitis K."/>
            <person name="Colbourne J."/>
            <person name="Pfrender M."/>
        </authorList>
    </citation>
    <scope>NUCLEOTIDE SEQUENCE [LARGE SCALE GENOMIC DNA]</scope>
    <source>
        <strain evidence="1 2">Xinb3</strain>
        <tissue evidence="1">Complete organism</tissue>
    </source>
</reference>
<evidence type="ECO:0000313" key="1">
    <source>
        <dbReference type="EMBL" id="KZS19805.1"/>
    </source>
</evidence>
<keyword evidence="2" id="KW-1185">Reference proteome</keyword>
<dbReference type="EMBL" id="LRGB01000311">
    <property type="protein sequence ID" value="KZS19805.1"/>
    <property type="molecule type" value="Genomic_DNA"/>
</dbReference>
<dbReference type="AlphaFoldDB" id="A0A162QMN0"/>
<organism evidence="1 2">
    <name type="scientific">Daphnia magna</name>
    <dbReference type="NCBI Taxonomy" id="35525"/>
    <lineage>
        <taxon>Eukaryota</taxon>
        <taxon>Metazoa</taxon>
        <taxon>Ecdysozoa</taxon>
        <taxon>Arthropoda</taxon>
        <taxon>Crustacea</taxon>
        <taxon>Branchiopoda</taxon>
        <taxon>Diplostraca</taxon>
        <taxon>Cladocera</taxon>
        <taxon>Anomopoda</taxon>
        <taxon>Daphniidae</taxon>
        <taxon>Daphnia</taxon>
    </lineage>
</organism>